<feature type="compositionally biased region" description="Pro residues" evidence="1">
    <location>
        <begin position="322"/>
        <end position="334"/>
    </location>
</feature>
<feature type="compositionally biased region" description="Polar residues" evidence="1">
    <location>
        <begin position="1"/>
        <end position="16"/>
    </location>
</feature>
<reference evidence="3" key="1">
    <citation type="submission" date="2025-08" db="UniProtKB">
        <authorList>
            <consortium name="RefSeq"/>
        </authorList>
    </citation>
    <scope>IDENTIFICATION</scope>
    <source>
        <tissue evidence="3">Brain</tissue>
    </source>
</reference>
<feature type="compositionally biased region" description="Low complexity" evidence="1">
    <location>
        <begin position="365"/>
        <end position="377"/>
    </location>
</feature>
<feature type="region of interest" description="Disordered" evidence="1">
    <location>
        <begin position="1"/>
        <end position="397"/>
    </location>
</feature>
<dbReference type="GeneID" id="123388494"/>
<evidence type="ECO:0000256" key="1">
    <source>
        <dbReference type="SAM" id="MobiDB-lite"/>
    </source>
</evidence>
<evidence type="ECO:0000313" key="3">
    <source>
        <dbReference type="RefSeq" id="XP_044924142.1"/>
    </source>
</evidence>
<feature type="compositionally biased region" description="Basic and acidic residues" evidence="1">
    <location>
        <begin position="246"/>
        <end position="258"/>
    </location>
</feature>
<evidence type="ECO:0000313" key="2">
    <source>
        <dbReference type="Proteomes" id="UP000000715"/>
    </source>
</evidence>
<sequence length="397" mass="40979">MAVADTSQTKSEQATVKSKGGSHALLRATLSDGNSSEENKVSWPLYFPGPSQPGDVRRSPGGQMIRGRPAPANQPASPRAAETPRGFGGFGVGLSAAAAAAGERKAVGGSPRGPLPRPRPRPETVPPPRSRSAGRGPSATRLAPERWLRPEWPPPPPPPPPDGPRPFPLREQRRWGGGETQEPAAGHGLGVTETPGRPGGCGRRGKRRRRQPGPGGSWRRGEGSGERVAAGGPAGNVPPLLPYPPHRPDDARGSRGPETRPGGSDWSRAHRPGPARRREQEAGSLGPFVCAGRGRGAGPPLAAGGSRFAAPTASLGGAARLPTPPLRACPPPHAPCLGFGSYRKGITTSSPPTRHLAHSPPPPLTSSSSPVGPSASPHSPPQFADFRPPSASPSRRG</sequence>
<dbReference type="Proteomes" id="UP000000715">
    <property type="component" value="Unplaced"/>
</dbReference>
<organism evidence="2 3">
    <name type="scientific">Mustela putorius furo</name>
    <name type="common">European domestic ferret</name>
    <name type="synonym">Mustela furo</name>
    <dbReference type="NCBI Taxonomy" id="9669"/>
    <lineage>
        <taxon>Eukaryota</taxon>
        <taxon>Metazoa</taxon>
        <taxon>Chordata</taxon>
        <taxon>Craniata</taxon>
        <taxon>Vertebrata</taxon>
        <taxon>Euteleostomi</taxon>
        <taxon>Mammalia</taxon>
        <taxon>Eutheria</taxon>
        <taxon>Laurasiatheria</taxon>
        <taxon>Carnivora</taxon>
        <taxon>Caniformia</taxon>
        <taxon>Musteloidea</taxon>
        <taxon>Mustelidae</taxon>
        <taxon>Mustelinae</taxon>
        <taxon>Mustela</taxon>
    </lineage>
</organism>
<accession>A0A8U0RGK1</accession>
<feature type="compositionally biased region" description="Pro residues" evidence="1">
    <location>
        <begin position="113"/>
        <end position="129"/>
    </location>
</feature>
<feature type="compositionally biased region" description="Pro residues" evidence="1">
    <location>
        <begin position="151"/>
        <end position="167"/>
    </location>
</feature>
<gene>
    <name evidence="3" type="primary">LOC123388494</name>
</gene>
<feature type="compositionally biased region" description="Low complexity" evidence="1">
    <location>
        <begin position="130"/>
        <end position="139"/>
    </location>
</feature>
<keyword evidence="2" id="KW-1185">Reference proteome</keyword>
<dbReference type="RefSeq" id="XP_044924142.1">
    <property type="nucleotide sequence ID" value="XM_045068207.1"/>
</dbReference>
<dbReference type="AlphaFoldDB" id="A0A8U0RGK1"/>
<proteinExistence type="predicted"/>
<name>A0A8U0RGK1_MUSPF</name>
<protein>
    <submittedName>
        <fullName evidence="3">Basic proline-rich protein-like</fullName>
    </submittedName>
</protein>